<keyword evidence="1" id="KW-0472">Membrane</keyword>
<protein>
    <recommendedName>
        <fullName evidence="2">YrhK domain-containing protein</fullName>
    </recommendedName>
</protein>
<dbReference type="EMBL" id="JACCCC010000001">
    <property type="protein sequence ID" value="NYE47608.1"/>
    <property type="molecule type" value="Genomic_DNA"/>
</dbReference>
<organism evidence="3 4">
    <name type="scientific">Spinactinospora alkalitolerans</name>
    <dbReference type="NCBI Taxonomy" id="687207"/>
    <lineage>
        <taxon>Bacteria</taxon>
        <taxon>Bacillati</taxon>
        <taxon>Actinomycetota</taxon>
        <taxon>Actinomycetes</taxon>
        <taxon>Streptosporangiales</taxon>
        <taxon>Nocardiopsidaceae</taxon>
        <taxon>Spinactinospora</taxon>
    </lineage>
</organism>
<dbReference type="InterPro" id="IPR025424">
    <property type="entry name" value="YrhK_domain"/>
</dbReference>
<feature type="transmembrane region" description="Helical" evidence="1">
    <location>
        <begin position="55"/>
        <end position="76"/>
    </location>
</feature>
<proteinExistence type="predicted"/>
<feature type="domain" description="YrhK" evidence="2">
    <location>
        <begin position="23"/>
        <end position="79"/>
    </location>
</feature>
<keyword evidence="1" id="KW-0812">Transmembrane</keyword>
<keyword evidence="1" id="KW-1133">Transmembrane helix</keyword>
<sequence>MTRSGDDDALTIRIGRDELVVRRRYEVLSIANDILIAVWFVTGSTMFFSESLMTAGTWMFLAGSVELLIRPVIRLFRHLHLQRMRAGVPGSVGGSGQDF</sequence>
<evidence type="ECO:0000313" key="4">
    <source>
        <dbReference type="Proteomes" id="UP000589036"/>
    </source>
</evidence>
<feature type="transmembrane region" description="Helical" evidence="1">
    <location>
        <begin position="30"/>
        <end position="49"/>
    </location>
</feature>
<evidence type="ECO:0000256" key="1">
    <source>
        <dbReference type="SAM" id="Phobius"/>
    </source>
</evidence>
<comment type="caution">
    <text evidence="3">The sequence shown here is derived from an EMBL/GenBank/DDBJ whole genome shotgun (WGS) entry which is preliminary data.</text>
</comment>
<gene>
    <name evidence="3" type="ORF">HDA32_002728</name>
</gene>
<keyword evidence="4" id="KW-1185">Reference proteome</keyword>
<name>A0A852TUJ3_9ACTN</name>
<dbReference type="Pfam" id="PF14145">
    <property type="entry name" value="YrhK"/>
    <property type="match status" value="1"/>
</dbReference>
<evidence type="ECO:0000313" key="3">
    <source>
        <dbReference type="EMBL" id="NYE47608.1"/>
    </source>
</evidence>
<evidence type="ECO:0000259" key="2">
    <source>
        <dbReference type="Pfam" id="PF14145"/>
    </source>
</evidence>
<dbReference type="RefSeq" id="WP_179643515.1">
    <property type="nucleotide sequence ID" value="NZ_BAAAYY010000015.1"/>
</dbReference>
<dbReference type="Proteomes" id="UP000589036">
    <property type="component" value="Unassembled WGS sequence"/>
</dbReference>
<accession>A0A852TUJ3</accession>
<reference evidence="3 4" key="1">
    <citation type="submission" date="2020-07" db="EMBL/GenBank/DDBJ databases">
        <title>Sequencing the genomes of 1000 actinobacteria strains.</title>
        <authorList>
            <person name="Klenk H.-P."/>
        </authorList>
    </citation>
    <scope>NUCLEOTIDE SEQUENCE [LARGE SCALE GENOMIC DNA]</scope>
    <source>
        <strain evidence="3 4">CXB654</strain>
    </source>
</reference>
<dbReference type="AlphaFoldDB" id="A0A852TUJ3"/>